<evidence type="ECO:0000313" key="3">
    <source>
        <dbReference type="Proteomes" id="UP000596742"/>
    </source>
</evidence>
<dbReference type="Gene3D" id="2.40.128.20">
    <property type="match status" value="1"/>
</dbReference>
<dbReference type="Proteomes" id="UP000596742">
    <property type="component" value="Unassembled WGS sequence"/>
</dbReference>
<reference evidence="2" key="1">
    <citation type="submission" date="2018-11" db="EMBL/GenBank/DDBJ databases">
        <authorList>
            <person name="Alioto T."/>
            <person name="Alioto T."/>
        </authorList>
    </citation>
    <scope>NUCLEOTIDE SEQUENCE</scope>
</reference>
<keyword evidence="3" id="KW-1185">Reference proteome</keyword>
<dbReference type="InterPro" id="IPR012674">
    <property type="entry name" value="Calycin"/>
</dbReference>
<organism evidence="2 3">
    <name type="scientific">Mytilus galloprovincialis</name>
    <name type="common">Mediterranean mussel</name>
    <dbReference type="NCBI Taxonomy" id="29158"/>
    <lineage>
        <taxon>Eukaryota</taxon>
        <taxon>Metazoa</taxon>
        <taxon>Spiralia</taxon>
        <taxon>Lophotrochozoa</taxon>
        <taxon>Mollusca</taxon>
        <taxon>Bivalvia</taxon>
        <taxon>Autobranchia</taxon>
        <taxon>Pteriomorphia</taxon>
        <taxon>Mytilida</taxon>
        <taxon>Mytiloidea</taxon>
        <taxon>Mytilidae</taxon>
        <taxon>Mytilinae</taxon>
        <taxon>Mytilus</taxon>
    </lineage>
</organism>
<dbReference type="EMBL" id="UYJE01001606">
    <property type="protein sequence ID" value="VDI03512.1"/>
    <property type="molecule type" value="Genomic_DNA"/>
</dbReference>
<dbReference type="GO" id="GO:0008289">
    <property type="term" value="F:lipid binding"/>
    <property type="evidence" value="ECO:0007669"/>
    <property type="project" value="UniProtKB-KW"/>
</dbReference>
<evidence type="ECO:0000313" key="2">
    <source>
        <dbReference type="EMBL" id="VDI03512.1"/>
    </source>
</evidence>
<name>A0A8B6CDJ8_MYTGA</name>
<dbReference type="CDD" id="cd00742">
    <property type="entry name" value="FABP"/>
    <property type="match status" value="1"/>
</dbReference>
<comment type="similarity">
    <text evidence="1">Belongs to the calycin superfamily. Fatty-acid binding protein (FABP) family.</text>
</comment>
<dbReference type="AlphaFoldDB" id="A0A8B6CDJ8"/>
<dbReference type="SUPFAM" id="SSF50814">
    <property type="entry name" value="Lipocalins"/>
    <property type="match status" value="1"/>
</dbReference>
<comment type="caution">
    <text evidence="2">The sequence shown here is derived from an EMBL/GenBank/DDBJ whole genome shotgun (WGS) entry which is preliminary data.</text>
</comment>
<proteinExistence type="inferred from homology"/>
<dbReference type="Pfam" id="PF14651">
    <property type="entry name" value="Lipocalin_7"/>
    <property type="match status" value="1"/>
</dbReference>
<sequence length="138" mass="14900">MTGLDAFVGSWQEQSKEGFDEMASALGLPADKVELYKAAKTAISYGKDGDGWVINVGLVGVPGGREFKFHVGQPYDSADIDGSPMKSLVNVDNGKLVEQHTNQSLGAEMNIERWIEDGQMHVKTSCSGLSMLSKYAKV</sequence>
<dbReference type="OrthoDB" id="354351at2759"/>
<dbReference type="InterPro" id="IPR031259">
    <property type="entry name" value="ILBP"/>
</dbReference>
<dbReference type="PRINTS" id="PR00178">
    <property type="entry name" value="FATTYACIDBP"/>
</dbReference>
<gene>
    <name evidence="2" type="ORF">MGAL_10B070918</name>
</gene>
<dbReference type="PANTHER" id="PTHR11955">
    <property type="entry name" value="FATTY ACID BINDING PROTEIN"/>
    <property type="match status" value="1"/>
</dbReference>
<accession>A0A8B6CDJ8</accession>
<dbReference type="InterPro" id="IPR000463">
    <property type="entry name" value="Fatty_acid-bd"/>
</dbReference>
<protein>
    <submittedName>
        <fullName evidence="2">Fatty acid-binding protein 7, brain</fullName>
    </submittedName>
</protein>
<evidence type="ECO:0000256" key="1">
    <source>
        <dbReference type="ARBA" id="ARBA00008390"/>
    </source>
</evidence>